<accession>A0A6A5Q983</accession>
<dbReference type="EMBL" id="ML979141">
    <property type="protein sequence ID" value="KAF1911975.1"/>
    <property type="molecule type" value="Genomic_DNA"/>
</dbReference>
<protein>
    <submittedName>
        <fullName evidence="2">Uncharacterized protein</fullName>
    </submittedName>
</protein>
<evidence type="ECO:0000313" key="2">
    <source>
        <dbReference type="EMBL" id="KAF1911975.1"/>
    </source>
</evidence>
<evidence type="ECO:0000256" key="1">
    <source>
        <dbReference type="SAM" id="Phobius"/>
    </source>
</evidence>
<sequence length="137" mass="16049">MPRPCNRRGCCVAKRSCTAWKYWTRVRDDHAGLKRCTCPHLALYRSSTYQRIAHIPFPFRPLHRLHGVFFLCLFHSRSQSSMRHSTSAVLGVVFFLVRALALLHPLRHYLVLYSPLFLPPFYEVEFPSLLFSYSHAL</sequence>
<reference evidence="2" key="1">
    <citation type="journal article" date="2020" name="Stud. Mycol.">
        <title>101 Dothideomycetes genomes: a test case for predicting lifestyles and emergence of pathogens.</title>
        <authorList>
            <person name="Haridas S."/>
            <person name="Albert R."/>
            <person name="Binder M."/>
            <person name="Bloem J."/>
            <person name="Labutti K."/>
            <person name="Salamov A."/>
            <person name="Andreopoulos B."/>
            <person name="Baker S."/>
            <person name="Barry K."/>
            <person name="Bills G."/>
            <person name="Bluhm B."/>
            <person name="Cannon C."/>
            <person name="Castanera R."/>
            <person name="Culley D."/>
            <person name="Daum C."/>
            <person name="Ezra D."/>
            <person name="Gonzalez J."/>
            <person name="Henrissat B."/>
            <person name="Kuo A."/>
            <person name="Liang C."/>
            <person name="Lipzen A."/>
            <person name="Lutzoni F."/>
            <person name="Magnuson J."/>
            <person name="Mondo S."/>
            <person name="Nolan M."/>
            <person name="Ohm R."/>
            <person name="Pangilinan J."/>
            <person name="Park H.-J."/>
            <person name="Ramirez L."/>
            <person name="Alfaro M."/>
            <person name="Sun H."/>
            <person name="Tritt A."/>
            <person name="Yoshinaga Y."/>
            <person name="Zwiers L.-H."/>
            <person name="Turgeon B."/>
            <person name="Goodwin S."/>
            <person name="Spatafora J."/>
            <person name="Crous P."/>
            <person name="Grigoriev I."/>
        </authorList>
    </citation>
    <scope>NUCLEOTIDE SEQUENCE</scope>
    <source>
        <strain evidence="2">HMLAC05119</strain>
    </source>
</reference>
<dbReference type="Proteomes" id="UP000800096">
    <property type="component" value="Unassembled WGS sequence"/>
</dbReference>
<evidence type="ECO:0000313" key="3">
    <source>
        <dbReference type="Proteomes" id="UP000800096"/>
    </source>
</evidence>
<keyword evidence="1" id="KW-1133">Transmembrane helix</keyword>
<dbReference type="AlphaFoldDB" id="A0A6A5Q983"/>
<gene>
    <name evidence="2" type="ORF">BDU57DRAFT_75281</name>
</gene>
<keyword evidence="1" id="KW-0472">Membrane</keyword>
<feature type="transmembrane region" description="Helical" evidence="1">
    <location>
        <begin position="87"/>
        <end position="106"/>
    </location>
</feature>
<organism evidence="2 3">
    <name type="scientific">Ampelomyces quisqualis</name>
    <name type="common">Powdery mildew agent</name>
    <dbReference type="NCBI Taxonomy" id="50730"/>
    <lineage>
        <taxon>Eukaryota</taxon>
        <taxon>Fungi</taxon>
        <taxon>Dikarya</taxon>
        <taxon>Ascomycota</taxon>
        <taxon>Pezizomycotina</taxon>
        <taxon>Dothideomycetes</taxon>
        <taxon>Pleosporomycetidae</taxon>
        <taxon>Pleosporales</taxon>
        <taxon>Pleosporineae</taxon>
        <taxon>Phaeosphaeriaceae</taxon>
        <taxon>Ampelomyces</taxon>
    </lineage>
</organism>
<name>A0A6A5Q983_AMPQU</name>
<proteinExistence type="predicted"/>
<keyword evidence="1" id="KW-0812">Transmembrane</keyword>
<keyword evidence="3" id="KW-1185">Reference proteome</keyword>